<dbReference type="Gene3D" id="3.10.450.50">
    <property type="match status" value="1"/>
</dbReference>
<dbReference type="InterPro" id="IPR032710">
    <property type="entry name" value="NTF2-like_dom_sf"/>
</dbReference>
<dbReference type="EMBL" id="JAZAVJ010000008">
    <property type="protein sequence ID" value="KAK7423698.1"/>
    <property type="molecule type" value="Genomic_DNA"/>
</dbReference>
<protein>
    <recommendedName>
        <fullName evidence="1">SnoaL-like domain-containing protein</fullName>
    </recommendedName>
</protein>
<keyword evidence="3" id="KW-1185">Reference proteome</keyword>
<gene>
    <name evidence="2" type="ORF">QQX98_000888</name>
</gene>
<organism evidence="2 3">
    <name type="scientific">Neonectria punicea</name>
    <dbReference type="NCBI Taxonomy" id="979145"/>
    <lineage>
        <taxon>Eukaryota</taxon>
        <taxon>Fungi</taxon>
        <taxon>Dikarya</taxon>
        <taxon>Ascomycota</taxon>
        <taxon>Pezizomycotina</taxon>
        <taxon>Sordariomycetes</taxon>
        <taxon>Hypocreomycetidae</taxon>
        <taxon>Hypocreales</taxon>
        <taxon>Nectriaceae</taxon>
        <taxon>Neonectria</taxon>
    </lineage>
</organism>
<dbReference type="InterPro" id="IPR037401">
    <property type="entry name" value="SnoaL-like"/>
</dbReference>
<evidence type="ECO:0000313" key="3">
    <source>
        <dbReference type="Proteomes" id="UP001498476"/>
    </source>
</evidence>
<dbReference type="Pfam" id="PF13577">
    <property type="entry name" value="SnoaL_4"/>
    <property type="match status" value="1"/>
</dbReference>
<feature type="domain" description="SnoaL-like" evidence="1">
    <location>
        <begin position="11"/>
        <end position="139"/>
    </location>
</feature>
<proteinExistence type="predicted"/>
<evidence type="ECO:0000313" key="2">
    <source>
        <dbReference type="EMBL" id="KAK7423698.1"/>
    </source>
</evidence>
<reference evidence="2 3" key="1">
    <citation type="journal article" date="2025" name="Microbiol. Resour. Announc.">
        <title>Draft genome sequences for Neonectria magnoliae and Neonectria punicea, canker pathogens of Liriodendron tulipifera and Acer saccharum in West Virginia.</title>
        <authorList>
            <person name="Petronek H.M."/>
            <person name="Kasson M.T."/>
            <person name="Metheny A.M."/>
            <person name="Stauder C.M."/>
            <person name="Lovett B."/>
            <person name="Lynch S.C."/>
            <person name="Garnas J.R."/>
            <person name="Kasson L.R."/>
            <person name="Stajich J.E."/>
        </authorList>
    </citation>
    <scope>NUCLEOTIDE SEQUENCE [LARGE SCALE GENOMIC DNA]</scope>
    <source>
        <strain evidence="2 3">NRRL 64653</strain>
    </source>
</reference>
<sequence length="150" mass="16990">MAISQETKDIITTKKLQYCRFADSNQWDSFDKILTPDAICEFFESEGVIQNQGGVDCRFSSREEVVGFFSKATAGMQTLHVISPGEMEQTGPDEIKVIWGAVFQMGSKEPSGGMHGTGGGYFHETWIRKGDDWFLHRMKMMRTYWKVSGL</sequence>
<name>A0ABR1HR45_9HYPO</name>
<evidence type="ECO:0000259" key="1">
    <source>
        <dbReference type="Pfam" id="PF13577"/>
    </source>
</evidence>
<accession>A0ABR1HR45</accession>
<comment type="caution">
    <text evidence="2">The sequence shown here is derived from an EMBL/GenBank/DDBJ whole genome shotgun (WGS) entry which is preliminary data.</text>
</comment>
<dbReference type="Proteomes" id="UP001498476">
    <property type="component" value="Unassembled WGS sequence"/>
</dbReference>
<dbReference type="SUPFAM" id="SSF54427">
    <property type="entry name" value="NTF2-like"/>
    <property type="match status" value="1"/>
</dbReference>